<keyword evidence="3" id="KW-0238">DNA-binding</keyword>
<dbReference type="InterPro" id="IPR006120">
    <property type="entry name" value="Resolvase_HTH_dom"/>
</dbReference>
<evidence type="ECO:0000313" key="9">
    <source>
        <dbReference type="Proteomes" id="UP000016511"/>
    </source>
</evidence>
<evidence type="ECO:0000259" key="7">
    <source>
        <dbReference type="PROSITE" id="PS51736"/>
    </source>
</evidence>
<evidence type="ECO:0000313" key="8">
    <source>
        <dbReference type="EMBL" id="ERI07208.1"/>
    </source>
</evidence>
<feature type="active site" description="O-(5'-phospho-DNA)-serine intermediate" evidence="5 6">
    <location>
        <position position="17"/>
    </location>
</feature>
<protein>
    <submittedName>
        <fullName evidence="8">Putative DNA-invertase hin</fullName>
    </submittedName>
</protein>
<dbReference type="Pfam" id="PF00239">
    <property type="entry name" value="Resolvase"/>
    <property type="match status" value="1"/>
</dbReference>
<feature type="domain" description="Resolvase/invertase-type recombinase catalytic" evidence="7">
    <location>
        <begin position="9"/>
        <end position="142"/>
    </location>
</feature>
<evidence type="ECO:0000256" key="2">
    <source>
        <dbReference type="ARBA" id="ARBA00022908"/>
    </source>
</evidence>
<evidence type="ECO:0000256" key="4">
    <source>
        <dbReference type="ARBA" id="ARBA00023172"/>
    </source>
</evidence>
<proteinExistence type="inferred from homology"/>
<dbReference type="InterPro" id="IPR006118">
    <property type="entry name" value="Recombinase_CS"/>
</dbReference>
<sequence>MDSREGKKIKVGYARVSTADQSLDLQLDALQKAGCERIYTEKLSGAKDDRPELARALDILRPGDVFVVYKLDRLARSTKKLIEVAEQLKGLEVEFVSIKDNIDTSTPTGKLMFGMLAVLAEFERDIIRERTMAGLEAARARGRKGGRPSANVKKVQQALSLYDSRNHSVSEIEELTGISRATLYRALKKRKEEQNG</sequence>
<comment type="similarity">
    <text evidence="1">Belongs to the site-specific recombinase resolvase family.</text>
</comment>
<dbReference type="InterPro" id="IPR036162">
    <property type="entry name" value="Resolvase-like_N_sf"/>
</dbReference>
<dbReference type="SMART" id="SM00857">
    <property type="entry name" value="Resolvase"/>
    <property type="match status" value="1"/>
</dbReference>
<name>U1WY78_ANEAE</name>
<dbReference type="PANTHER" id="PTHR30461">
    <property type="entry name" value="DNA-INVERTASE FROM LAMBDOID PROPHAGE"/>
    <property type="match status" value="1"/>
</dbReference>
<dbReference type="GO" id="GO:0003677">
    <property type="term" value="F:DNA binding"/>
    <property type="evidence" value="ECO:0007669"/>
    <property type="project" value="UniProtKB-KW"/>
</dbReference>
<dbReference type="AlphaFoldDB" id="U1WY78"/>
<dbReference type="GO" id="GO:0015074">
    <property type="term" value="P:DNA integration"/>
    <property type="evidence" value="ECO:0007669"/>
    <property type="project" value="UniProtKB-KW"/>
</dbReference>
<reference evidence="8 9" key="1">
    <citation type="submission" date="2013-08" db="EMBL/GenBank/DDBJ databases">
        <authorList>
            <person name="Weinstock G."/>
            <person name="Sodergren E."/>
            <person name="Wylie T."/>
            <person name="Fulton L."/>
            <person name="Fulton R."/>
            <person name="Fronick C."/>
            <person name="O'Laughlin M."/>
            <person name="Godfrey J."/>
            <person name="Miner T."/>
            <person name="Herter B."/>
            <person name="Appelbaum E."/>
            <person name="Cordes M."/>
            <person name="Lek S."/>
            <person name="Wollam A."/>
            <person name="Pepin K.H."/>
            <person name="Palsikar V.B."/>
            <person name="Mitreva M."/>
            <person name="Wilson R.K."/>
        </authorList>
    </citation>
    <scope>NUCLEOTIDE SEQUENCE [LARGE SCALE GENOMIC DNA]</scope>
    <source>
        <strain evidence="8 9">ATCC 12856</strain>
    </source>
</reference>
<dbReference type="STRING" id="649747.HMPREF0083_04679"/>
<evidence type="ECO:0000256" key="5">
    <source>
        <dbReference type="PIRSR" id="PIRSR606118-50"/>
    </source>
</evidence>
<keyword evidence="4" id="KW-0233">DNA recombination</keyword>
<gene>
    <name evidence="8" type="ORF">HMPREF0083_04679</name>
</gene>
<dbReference type="PROSITE" id="PS00398">
    <property type="entry name" value="RECOMBINASES_2"/>
    <property type="match status" value="1"/>
</dbReference>
<dbReference type="eggNOG" id="COG1961">
    <property type="taxonomic scope" value="Bacteria"/>
</dbReference>
<dbReference type="CDD" id="cd03768">
    <property type="entry name" value="SR_ResInv"/>
    <property type="match status" value="1"/>
</dbReference>
<dbReference type="PROSITE" id="PS00397">
    <property type="entry name" value="RECOMBINASES_1"/>
    <property type="match status" value="1"/>
</dbReference>
<dbReference type="SUPFAM" id="SSF53041">
    <property type="entry name" value="Resolvase-like"/>
    <property type="match status" value="1"/>
</dbReference>
<keyword evidence="9" id="KW-1185">Reference proteome</keyword>
<dbReference type="GO" id="GO:0000150">
    <property type="term" value="F:DNA strand exchange activity"/>
    <property type="evidence" value="ECO:0007669"/>
    <property type="project" value="InterPro"/>
</dbReference>
<evidence type="ECO:0000256" key="3">
    <source>
        <dbReference type="ARBA" id="ARBA00023125"/>
    </source>
</evidence>
<dbReference type="Gene3D" id="1.10.10.60">
    <property type="entry name" value="Homeodomain-like"/>
    <property type="match status" value="1"/>
</dbReference>
<dbReference type="FunFam" id="3.40.50.1390:FF:000001">
    <property type="entry name" value="DNA recombinase"/>
    <property type="match status" value="1"/>
</dbReference>
<keyword evidence="2" id="KW-0229">DNA integration</keyword>
<dbReference type="PROSITE" id="PS51736">
    <property type="entry name" value="RECOMBINASES_3"/>
    <property type="match status" value="1"/>
</dbReference>
<dbReference type="Gene3D" id="3.40.50.1390">
    <property type="entry name" value="Resolvase, N-terminal catalytic domain"/>
    <property type="match status" value="1"/>
</dbReference>
<dbReference type="Pfam" id="PF02796">
    <property type="entry name" value="HTH_7"/>
    <property type="match status" value="1"/>
</dbReference>
<dbReference type="Proteomes" id="UP000016511">
    <property type="component" value="Unassembled WGS sequence"/>
</dbReference>
<comment type="caution">
    <text evidence="8">The sequence shown here is derived from an EMBL/GenBank/DDBJ whole genome shotgun (WGS) entry which is preliminary data.</text>
</comment>
<dbReference type="PANTHER" id="PTHR30461:SF2">
    <property type="entry name" value="SERINE RECOMBINASE PINE-RELATED"/>
    <property type="match status" value="1"/>
</dbReference>
<dbReference type="EMBL" id="AWSJ01000287">
    <property type="protein sequence ID" value="ERI07208.1"/>
    <property type="molecule type" value="Genomic_DNA"/>
</dbReference>
<dbReference type="HOGENOM" id="CLU_010686_8_0_9"/>
<dbReference type="PATRIC" id="fig|649747.3.peg.4210"/>
<evidence type="ECO:0000256" key="6">
    <source>
        <dbReference type="PROSITE-ProRule" id="PRU10137"/>
    </source>
</evidence>
<accession>U1WY78</accession>
<dbReference type="InterPro" id="IPR050639">
    <property type="entry name" value="SSR_resolvase"/>
</dbReference>
<evidence type="ECO:0000256" key="1">
    <source>
        <dbReference type="ARBA" id="ARBA00009913"/>
    </source>
</evidence>
<dbReference type="InterPro" id="IPR006119">
    <property type="entry name" value="Resolv_N"/>
</dbReference>
<organism evidence="8 9">
    <name type="scientific">Aneurinibacillus aneurinilyticus ATCC 12856</name>
    <dbReference type="NCBI Taxonomy" id="649747"/>
    <lineage>
        <taxon>Bacteria</taxon>
        <taxon>Bacillati</taxon>
        <taxon>Bacillota</taxon>
        <taxon>Bacilli</taxon>
        <taxon>Bacillales</taxon>
        <taxon>Paenibacillaceae</taxon>
        <taxon>Aneurinibacillus group</taxon>
        <taxon>Aneurinibacillus</taxon>
    </lineage>
</organism>